<gene>
    <name evidence="8" type="ORF">LOTGIDRAFT_212966</name>
</gene>
<dbReference type="PROSITE" id="PS51808">
    <property type="entry name" value="CHCH"/>
    <property type="match status" value="1"/>
</dbReference>
<dbReference type="OMA" id="GTNDEAC"/>
<evidence type="ECO:0000313" key="9">
    <source>
        <dbReference type="Proteomes" id="UP000030746"/>
    </source>
</evidence>
<evidence type="ECO:0000256" key="1">
    <source>
        <dbReference type="ARBA" id="ARBA00004496"/>
    </source>
</evidence>
<dbReference type="Gene3D" id="1.10.287.2900">
    <property type="match status" value="1"/>
</dbReference>
<organism evidence="8 9">
    <name type="scientific">Lottia gigantea</name>
    <name type="common">Giant owl limpet</name>
    <dbReference type="NCBI Taxonomy" id="225164"/>
    <lineage>
        <taxon>Eukaryota</taxon>
        <taxon>Metazoa</taxon>
        <taxon>Spiralia</taxon>
        <taxon>Lophotrochozoa</taxon>
        <taxon>Mollusca</taxon>
        <taxon>Gastropoda</taxon>
        <taxon>Patellogastropoda</taxon>
        <taxon>Lottioidea</taxon>
        <taxon>Lottiidae</taxon>
        <taxon>Lottia</taxon>
    </lineage>
</organism>
<dbReference type="RefSeq" id="XP_009048103.1">
    <property type="nucleotide sequence ID" value="XM_009049855.1"/>
</dbReference>
<dbReference type="GO" id="GO:0005758">
    <property type="term" value="C:mitochondrial intermembrane space"/>
    <property type="evidence" value="ECO:0007669"/>
    <property type="project" value="TreeGrafter"/>
</dbReference>
<dbReference type="EMBL" id="KB200521">
    <property type="protein sequence ID" value="ESP01469.1"/>
    <property type="molecule type" value="Genomic_DNA"/>
</dbReference>
<dbReference type="InterPro" id="IPR009069">
    <property type="entry name" value="Cys_alpha_HP_mot_SF"/>
</dbReference>
<feature type="region of interest" description="Disordered" evidence="6">
    <location>
        <begin position="1"/>
        <end position="20"/>
    </location>
</feature>
<dbReference type="SUPFAM" id="SSF47072">
    <property type="entry name" value="Cysteine alpha-hairpin motif"/>
    <property type="match status" value="1"/>
</dbReference>
<dbReference type="HOGENOM" id="CLU_141947_3_0_1"/>
<dbReference type="InterPro" id="IPR051383">
    <property type="entry name" value="COX19"/>
</dbReference>
<evidence type="ECO:0000256" key="6">
    <source>
        <dbReference type="SAM" id="MobiDB-lite"/>
    </source>
</evidence>
<protein>
    <recommendedName>
        <fullName evidence="5">Cytochrome c oxidase assembly protein COX19</fullName>
    </recommendedName>
</protein>
<dbReference type="STRING" id="225164.V4ABW1"/>
<evidence type="ECO:0000313" key="8">
    <source>
        <dbReference type="EMBL" id="ESP01469.1"/>
    </source>
</evidence>
<dbReference type="PANTHER" id="PTHR21107:SF2">
    <property type="entry name" value="CYTOCHROME C OXIDASE ASSEMBLY PROTEIN COX19"/>
    <property type="match status" value="1"/>
</dbReference>
<evidence type="ECO:0000256" key="5">
    <source>
        <dbReference type="ARBA" id="ARBA00039385"/>
    </source>
</evidence>
<comment type="subcellular location">
    <subcellularLocation>
        <location evidence="1">Cytoplasm</location>
    </subcellularLocation>
</comment>
<reference evidence="8 9" key="1">
    <citation type="journal article" date="2013" name="Nature">
        <title>Insights into bilaterian evolution from three spiralian genomes.</title>
        <authorList>
            <person name="Simakov O."/>
            <person name="Marletaz F."/>
            <person name="Cho S.J."/>
            <person name="Edsinger-Gonzales E."/>
            <person name="Havlak P."/>
            <person name="Hellsten U."/>
            <person name="Kuo D.H."/>
            <person name="Larsson T."/>
            <person name="Lv J."/>
            <person name="Arendt D."/>
            <person name="Savage R."/>
            <person name="Osoegawa K."/>
            <person name="de Jong P."/>
            <person name="Grimwood J."/>
            <person name="Chapman J.A."/>
            <person name="Shapiro H."/>
            <person name="Aerts A."/>
            <person name="Otillar R.P."/>
            <person name="Terry A.Y."/>
            <person name="Boore J.L."/>
            <person name="Grigoriev I.V."/>
            <person name="Lindberg D.R."/>
            <person name="Seaver E.C."/>
            <person name="Weisblat D.A."/>
            <person name="Putnam N.H."/>
            <person name="Rokhsar D.S."/>
        </authorList>
    </citation>
    <scope>NUCLEOTIDE SEQUENCE [LARGE SCALE GENOMIC DNA]</scope>
</reference>
<proteinExistence type="inferred from homology"/>
<dbReference type="GeneID" id="20246397"/>
<dbReference type="OrthoDB" id="268594at2759"/>
<evidence type="ECO:0000256" key="2">
    <source>
        <dbReference type="ARBA" id="ARBA00022490"/>
    </source>
</evidence>
<name>V4ABW1_LOTGI</name>
<dbReference type="GO" id="GO:0033617">
    <property type="term" value="P:mitochondrial respiratory chain complex IV assembly"/>
    <property type="evidence" value="ECO:0007669"/>
    <property type="project" value="TreeGrafter"/>
</dbReference>
<keyword evidence="2" id="KW-0963">Cytoplasm</keyword>
<dbReference type="CTD" id="20246397"/>
<dbReference type="AlphaFoldDB" id="V4ABW1"/>
<dbReference type="InterPro" id="IPR010625">
    <property type="entry name" value="CHCH"/>
</dbReference>
<evidence type="ECO:0000259" key="7">
    <source>
        <dbReference type="Pfam" id="PF06747"/>
    </source>
</evidence>
<keyword evidence="9" id="KW-1185">Reference proteome</keyword>
<comment type="similarity">
    <text evidence="4">Belongs to the COX19 family.</text>
</comment>
<feature type="domain" description="CHCH" evidence="7">
    <location>
        <begin position="26"/>
        <end position="59"/>
    </location>
</feature>
<accession>V4ABW1</accession>
<sequence>MAINQPRVKQRPPLKGSFPLDHEGECKEEIKKFMKCLEQHDSNHGECRHASKAYLQCRMDKNLMTKEEWWKLGYRDNVVDNKQNGC</sequence>
<evidence type="ECO:0000256" key="3">
    <source>
        <dbReference type="ARBA" id="ARBA00023157"/>
    </source>
</evidence>
<evidence type="ECO:0000256" key="4">
    <source>
        <dbReference type="ARBA" id="ARBA00038223"/>
    </source>
</evidence>
<dbReference type="PANTHER" id="PTHR21107">
    <property type="entry name" value="CYTOCHROME C OXIDASE ASSEMBLY PROTEIN COX19"/>
    <property type="match status" value="1"/>
</dbReference>
<dbReference type="Pfam" id="PF06747">
    <property type="entry name" value="CHCH"/>
    <property type="match status" value="1"/>
</dbReference>
<dbReference type="KEGG" id="lgi:LOTGIDRAFT_212966"/>
<keyword evidence="3" id="KW-1015">Disulfide bond</keyword>
<dbReference type="Proteomes" id="UP000030746">
    <property type="component" value="Unassembled WGS sequence"/>
</dbReference>